<proteinExistence type="predicted"/>
<dbReference type="RefSeq" id="WP_072670267.1">
    <property type="nucleotide sequence ID" value="NZ_CP046793.1"/>
</dbReference>
<keyword evidence="7" id="KW-1185">Reference proteome</keyword>
<dbReference type="GO" id="GO:0005886">
    <property type="term" value="C:plasma membrane"/>
    <property type="evidence" value="ECO:0007669"/>
    <property type="project" value="UniProtKB-SubCell"/>
</dbReference>
<sequence length="134" mass="14925">MFIATQSQQAKAAFRVVHLQLVFLLLIGGVTYMYWGPDEARFILKGGAIALIGNYVYTLFAFLPKPDADGTVMLGFIMMGWALKLVLTVIMFVLIFNLTDVHHPGAMMSGYKLTILMFWFAPILLTAKNGNHHG</sequence>
<comment type="subcellular location">
    <subcellularLocation>
        <location evidence="1">Cell membrane</location>
        <topology evidence="1">Multi-pass membrane protein</topology>
    </subcellularLocation>
</comment>
<reference evidence="6" key="1">
    <citation type="submission" date="2020-08" db="EMBL/GenBank/DDBJ databases">
        <title>Genome Sequencing and Pan-Genome Analysis of Migratory bird Vibrio Strains, Inner Mongolia.</title>
        <authorList>
            <person name="Zheng L."/>
        </authorList>
    </citation>
    <scope>NUCLEOTIDE SEQUENCE</scope>
    <source>
        <strain evidence="6">M13F</strain>
    </source>
</reference>
<evidence type="ECO:0000256" key="5">
    <source>
        <dbReference type="ARBA" id="ARBA00023136"/>
    </source>
</evidence>
<dbReference type="InterPro" id="IPR005598">
    <property type="entry name" value="ATP_synth_I"/>
</dbReference>
<dbReference type="AlphaFoldDB" id="A0A9X0RA74"/>
<dbReference type="EMBL" id="JACRUP010000015">
    <property type="protein sequence ID" value="MBC5852549.1"/>
    <property type="molecule type" value="Genomic_DNA"/>
</dbReference>
<evidence type="ECO:0000256" key="3">
    <source>
        <dbReference type="ARBA" id="ARBA00022692"/>
    </source>
</evidence>
<keyword evidence="5" id="KW-0472">Membrane</keyword>
<gene>
    <name evidence="6" type="ORF">H8Q88_16730</name>
</gene>
<evidence type="ECO:0000256" key="4">
    <source>
        <dbReference type="ARBA" id="ARBA00022989"/>
    </source>
</evidence>
<evidence type="ECO:0000313" key="7">
    <source>
        <dbReference type="Proteomes" id="UP000615796"/>
    </source>
</evidence>
<protein>
    <submittedName>
        <fullName evidence="6">ATP synthase subunit I</fullName>
    </submittedName>
</protein>
<dbReference type="Proteomes" id="UP000615796">
    <property type="component" value="Unassembled WGS sequence"/>
</dbReference>
<keyword evidence="4" id="KW-1133">Transmembrane helix</keyword>
<keyword evidence="3" id="KW-0812">Transmembrane</keyword>
<name>A0A9X0RA74_VIBME</name>
<evidence type="ECO:0000256" key="2">
    <source>
        <dbReference type="ARBA" id="ARBA00022475"/>
    </source>
</evidence>
<keyword evidence="2" id="KW-1003">Cell membrane</keyword>
<comment type="caution">
    <text evidence="6">The sequence shown here is derived from an EMBL/GenBank/DDBJ whole genome shotgun (WGS) entry which is preliminary data.</text>
</comment>
<evidence type="ECO:0000313" key="6">
    <source>
        <dbReference type="EMBL" id="MBC5852549.1"/>
    </source>
</evidence>
<accession>A0A9X0RA74</accession>
<organism evidence="6 7">
    <name type="scientific">Vibrio metschnikovii</name>
    <dbReference type="NCBI Taxonomy" id="28172"/>
    <lineage>
        <taxon>Bacteria</taxon>
        <taxon>Pseudomonadati</taxon>
        <taxon>Pseudomonadota</taxon>
        <taxon>Gammaproteobacteria</taxon>
        <taxon>Vibrionales</taxon>
        <taxon>Vibrionaceae</taxon>
        <taxon>Vibrio</taxon>
    </lineage>
</organism>
<evidence type="ECO:0000256" key="1">
    <source>
        <dbReference type="ARBA" id="ARBA00004651"/>
    </source>
</evidence>
<dbReference type="Pfam" id="PF03899">
    <property type="entry name" value="ATP-synt_I"/>
    <property type="match status" value="1"/>
</dbReference>